<organism evidence="1 2">
    <name type="scientific">Sporomusa silvacetica DSM 10669</name>
    <dbReference type="NCBI Taxonomy" id="1123289"/>
    <lineage>
        <taxon>Bacteria</taxon>
        <taxon>Bacillati</taxon>
        <taxon>Bacillota</taxon>
        <taxon>Negativicutes</taxon>
        <taxon>Selenomonadales</taxon>
        <taxon>Sporomusaceae</taxon>
        <taxon>Sporomusa</taxon>
    </lineage>
</organism>
<dbReference type="RefSeq" id="WP_094605332.1">
    <property type="nucleotide sequence ID" value="NZ_CP155573.1"/>
</dbReference>
<dbReference type="Proteomes" id="UP000216752">
    <property type="component" value="Chromosome"/>
</dbReference>
<accession>A0ABZ3IER6</accession>
<dbReference type="EMBL" id="CP155573">
    <property type="protein sequence ID" value="XFO64177.1"/>
    <property type="molecule type" value="Genomic_DNA"/>
</dbReference>
<reference evidence="1" key="1">
    <citation type="submission" date="2024-05" db="EMBL/GenBank/DDBJ databases">
        <title>Isolation and characterization of Sporomusa carbonis sp. nov., a carboxydotrophic hydrogenogen in the genus of Sporomusa isolated from a charcoal burning pile.</title>
        <authorList>
            <person name="Boeer T."/>
            <person name="Rosenbaum F."/>
            <person name="Eysell L."/>
            <person name="Mueller V."/>
            <person name="Daniel R."/>
            <person name="Poehlein A."/>
        </authorList>
    </citation>
    <scope>NUCLEOTIDE SEQUENCE [LARGE SCALE GENOMIC DNA]</scope>
    <source>
        <strain evidence="1">DSM 10669</strain>
    </source>
</reference>
<dbReference type="CDD" id="cd20693">
    <property type="entry name" value="CdiI_EcoliA0-like"/>
    <property type="match status" value="1"/>
</dbReference>
<proteinExistence type="predicted"/>
<gene>
    <name evidence="1" type="ORF">SPSIL_002670</name>
</gene>
<protein>
    <submittedName>
        <fullName evidence="1">Uncharacterized protein</fullName>
    </submittedName>
</protein>
<sequence>MTLFEECMVALGNQGEVVNASEGKIIFKELTKLFPMTSWGRIDLEKTTCKMEKVNQADVLTQLSKCNKNIDIQVYIFWDEITLPAVKANLKKILEVIDDVTAVSFDTWIFCPGENYVIEFFHGRELTMGIFK</sequence>
<evidence type="ECO:0000313" key="2">
    <source>
        <dbReference type="Proteomes" id="UP000216752"/>
    </source>
</evidence>
<evidence type="ECO:0000313" key="1">
    <source>
        <dbReference type="EMBL" id="XFO64177.1"/>
    </source>
</evidence>
<keyword evidence="2" id="KW-1185">Reference proteome</keyword>
<name>A0ABZ3IER6_9FIRM</name>
<dbReference type="Pfam" id="PF24172">
    <property type="entry name" value="CdiI_ImmP"/>
    <property type="match status" value="1"/>
</dbReference>
<dbReference type="InterPro" id="IPR049585">
    <property type="entry name" value="CdiI_EcoliA0-like"/>
</dbReference>